<dbReference type="EMBL" id="JACCBG010000001">
    <property type="protein sequence ID" value="NYD41829.1"/>
    <property type="molecule type" value="Genomic_DNA"/>
</dbReference>
<dbReference type="GO" id="GO:0005304">
    <property type="term" value="F:L-valine transmembrane transporter activity"/>
    <property type="evidence" value="ECO:0007669"/>
    <property type="project" value="TreeGrafter"/>
</dbReference>
<dbReference type="CDD" id="cd03219">
    <property type="entry name" value="ABC_Mj1267_LivG_branched"/>
    <property type="match status" value="1"/>
</dbReference>
<dbReference type="InterPro" id="IPR027417">
    <property type="entry name" value="P-loop_NTPase"/>
</dbReference>
<dbReference type="RefSeq" id="WP_179663523.1">
    <property type="nucleotide sequence ID" value="NZ_JACCBG010000001.1"/>
</dbReference>
<dbReference type="GO" id="GO:0042941">
    <property type="term" value="P:D-alanine transmembrane transport"/>
    <property type="evidence" value="ECO:0007669"/>
    <property type="project" value="TreeGrafter"/>
</dbReference>
<organism evidence="5 6">
    <name type="scientific">Nocardioides panaciterrulae</name>
    <dbReference type="NCBI Taxonomy" id="661492"/>
    <lineage>
        <taxon>Bacteria</taxon>
        <taxon>Bacillati</taxon>
        <taxon>Actinomycetota</taxon>
        <taxon>Actinomycetes</taxon>
        <taxon>Propionibacteriales</taxon>
        <taxon>Nocardioidaceae</taxon>
        <taxon>Nocardioides</taxon>
    </lineage>
</organism>
<accession>A0A7Y9JC24</accession>
<dbReference type="PANTHER" id="PTHR45772:SF7">
    <property type="entry name" value="AMINO ACID ABC TRANSPORTER ATP-BINDING PROTEIN"/>
    <property type="match status" value="1"/>
</dbReference>
<sequence length="252" mass="26663">MTALLETQGLGRRFGGLQAVSDVSFGVPAGQVLGVIGPNGAGKSTFINLVTGHIKPSSGKVLIGGKDMTGAKPWAIAHAGVARTFQIVKPFRGMTVRENVAVGVLYGPSHSGRMASALERADQVLEEVGIVHLGGRAPGELSVADARRLEFAKALALDPKLLLLDEVMAGLRPSEIEPSLELILGLKERGLTVIVVEHVMKAILAVSDQVMVLHQGQILTSGDPRTVLSDPRVIEAYLGKRYADRREGRANA</sequence>
<dbReference type="SMART" id="SM00382">
    <property type="entry name" value="AAA"/>
    <property type="match status" value="1"/>
</dbReference>
<keyword evidence="1" id="KW-0813">Transport</keyword>
<dbReference type="GO" id="GO:0005886">
    <property type="term" value="C:plasma membrane"/>
    <property type="evidence" value="ECO:0007669"/>
    <property type="project" value="TreeGrafter"/>
</dbReference>
<evidence type="ECO:0000256" key="2">
    <source>
        <dbReference type="ARBA" id="ARBA00022741"/>
    </source>
</evidence>
<evidence type="ECO:0000256" key="1">
    <source>
        <dbReference type="ARBA" id="ARBA00022448"/>
    </source>
</evidence>
<name>A0A7Y9JC24_9ACTN</name>
<dbReference type="GO" id="GO:1903806">
    <property type="term" value="P:L-isoleucine import across plasma membrane"/>
    <property type="evidence" value="ECO:0007669"/>
    <property type="project" value="TreeGrafter"/>
</dbReference>
<dbReference type="InterPro" id="IPR003593">
    <property type="entry name" value="AAA+_ATPase"/>
</dbReference>
<dbReference type="Pfam" id="PF00005">
    <property type="entry name" value="ABC_tran"/>
    <property type="match status" value="1"/>
</dbReference>
<protein>
    <submittedName>
        <fullName evidence="5">Branched-chain amino acid transport system ATP-binding protein</fullName>
    </submittedName>
</protein>
<dbReference type="GO" id="GO:0015188">
    <property type="term" value="F:L-isoleucine transmembrane transporter activity"/>
    <property type="evidence" value="ECO:0007669"/>
    <property type="project" value="TreeGrafter"/>
</dbReference>
<feature type="domain" description="ABC transporter" evidence="4">
    <location>
        <begin position="5"/>
        <end position="240"/>
    </location>
</feature>
<keyword evidence="2" id="KW-0547">Nucleotide-binding</keyword>
<keyword evidence="3 5" id="KW-0067">ATP-binding</keyword>
<evidence type="ECO:0000259" key="4">
    <source>
        <dbReference type="PROSITE" id="PS50893"/>
    </source>
</evidence>
<dbReference type="GO" id="GO:0005524">
    <property type="term" value="F:ATP binding"/>
    <property type="evidence" value="ECO:0007669"/>
    <property type="project" value="UniProtKB-KW"/>
</dbReference>
<dbReference type="InterPro" id="IPR032823">
    <property type="entry name" value="BCA_ABC_TP_C"/>
</dbReference>
<evidence type="ECO:0000256" key="3">
    <source>
        <dbReference type="ARBA" id="ARBA00022840"/>
    </source>
</evidence>
<dbReference type="PROSITE" id="PS50893">
    <property type="entry name" value="ABC_TRANSPORTER_2"/>
    <property type="match status" value="1"/>
</dbReference>
<dbReference type="GO" id="GO:0015192">
    <property type="term" value="F:L-phenylalanine transmembrane transporter activity"/>
    <property type="evidence" value="ECO:0007669"/>
    <property type="project" value="TreeGrafter"/>
</dbReference>
<dbReference type="PANTHER" id="PTHR45772">
    <property type="entry name" value="CONSERVED COMPONENT OF ABC TRANSPORTER FOR NATURAL AMINO ACIDS-RELATED"/>
    <property type="match status" value="1"/>
</dbReference>
<dbReference type="Proteomes" id="UP000535511">
    <property type="component" value="Unassembled WGS sequence"/>
</dbReference>
<dbReference type="Pfam" id="PF12399">
    <property type="entry name" value="BCA_ABC_TP_C"/>
    <property type="match status" value="1"/>
</dbReference>
<dbReference type="InterPro" id="IPR051120">
    <property type="entry name" value="ABC_AA/LPS_Transport"/>
</dbReference>
<dbReference type="SUPFAM" id="SSF52540">
    <property type="entry name" value="P-loop containing nucleoside triphosphate hydrolases"/>
    <property type="match status" value="1"/>
</dbReference>
<comment type="caution">
    <text evidence="5">The sequence shown here is derived from an EMBL/GenBank/DDBJ whole genome shotgun (WGS) entry which is preliminary data.</text>
</comment>
<dbReference type="InterPro" id="IPR003439">
    <property type="entry name" value="ABC_transporter-like_ATP-bd"/>
</dbReference>
<evidence type="ECO:0000313" key="6">
    <source>
        <dbReference type="Proteomes" id="UP000535511"/>
    </source>
</evidence>
<evidence type="ECO:0000313" key="5">
    <source>
        <dbReference type="EMBL" id="NYD41829.1"/>
    </source>
</evidence>
<keyword evidence="6" id="KW-1185">Reference proteome</keyword>
<dbReference type="GO" id="GO:0015808">
    <property type="term" value="P:L-alanine transport"/>
    <property type="evidence" value="ECO:0007669"/>
    <property type="project" value="TreeGrafter"/>
</dbReference>
<dbReference type="GO" id="GO:1903805">
    <property type="term" value="P:L-valine import across plasma membrane"/>
    <property type="evidence" value="ECO:0007669"/>
    <property type="project" value="TreeGrafter"/>
</dbReference>
<reference evidence="5 6" key="1">
    <citation type="submission" date="2020-07" db="EMBL/GenBank/DDBJ databases">
        <title>Sequencing the genomes of 1000 actinobacteria strains.</title>
        <authorList>
            <person name="Klenk H.-P."/>
        </authorList>
    </citation>
    <scope>NUCLEOTIDE SEQUENCE [LARGE SCALE GENOMIC DNA]</scope>
    <source>
        <strain evidence="5 6">DSM 21350</strain>
    </source>
</reference>
<dbReference type="GO" id="GO:0016887">
    <property type="term" value="F:ATP hydrolysis activity"/>
    <property type="evidence" value="ECO:0007669"/>
    <property type="project" value="InterPro"/>
</dbReference>
<dbReference type="Gene3D" id="3.40.50.300">
    <property type="entry name" value="P-loop containing nucleotide triphosphate hydrolases"/>
    <property type="match status" value="1"/>
</dbReference>
<gene>
    <name evidence="5" type="ORF">BJZ21_001912</name>
</gene>
<dbReference type="AlphaFoldDB" id="A0A7Y9JC24"/>
<proteinExistence type="predicted"/>